<gene>
    <name evidence="11" type="ORF">KZC50_05020</name>
</gene>
<feature type="transmembrane region" description="Helical" evidence="9">
    <location>
        <begin position="127"/>
        <end position="147"/>
    </location>
</feature>
<comment type="subcellular location">
    <subcellularLocation>
        <location evidence="1">Membrane</location>
        <topology evidence="1">Multi-pass membrane protein</topology>
    </subcellularLocation>
</comment>
<keyword evidence="2" id="KW-0813">Transport</keyword>
<dbReference type="Proteomes" id="UP001183582">
    <property type="component" value="Unassembled WGS sequence"/>
</dbReference>
<dbReference type="GeneID" id="301457567"/>
<dbReference type="GO" id="GO:0008076">
    <property type="term" value="C:voltage-gated potassium channel complex"/>
    <property type="evidence" value="ECO:0007669"/>
    <property type="project" value="InterPro"/>
</dbReference>
<accession>A0AAJ2HJB2</accession>
<keyword evidence="7 11" id="KW-0407">Ion channel</keyword>
<organism evidence="11 12">
    <name type="scientific">Microbacterium aurantiacum</name>
    <dbReference type="NCBI Taxonomy" id="162393"/>
    <lineage>
        <taxon>Bacteria</taxon>
        <taxon>Bacillati</taxon>
        <taxon>Actinomycetota</taxon>
        <taxon>Actinomycetes</taxon>
        <taxon>Micrococcales</taxon>
        <taxon>Microbacteriaceae</taxon>
        <taxon>Microbacterium</taxon>
    </lineage>
</organism>
<protein>
    <submittedName>
        <fullName evidence="11">Potassium channel family protein</fullName>
    </submittedName>
</protein>
<feature type="transmembrane region" description="Helical" evidence="9">
    <location>
        <begin position="54"/>
        <end position="73"/>
    </location>
</feature>
<dbReference type="InterPro" id="IPR028325">
    <property type="entry name" value="VG_K_chnl"/>
</dbReference>
<evidence type="ECO:0000256" key="9">
    <source>
        <dbReference type="SAM" id="Phobius"/>
    </source>
</evidence>
<dbReference type="AlphaFoldDB" id="A0AAJ2HJB2"/>
<feature type="region of interest" description="Disordered" evidence="8">
    <location>
        <begin position="242"/>
        <end position="267"/>
    </location>
</feature>
<evidence type="ECO:0000256" key="3">
    <source>
        <dbReference type="ARBA" id="ARBA00022692"/>
    </source>
</evidence>
<keyword evidence="4 9" id="KW-1133">Transmembrane helix</keyword>
<proteinExistence type="predicted"/>
<keyword evidence="5" id="KW-0406">Ion transport</keyword>
<dbReference type="GO" id="GO:0001508">
    <property type="term" value="P:action potential"/>
    <property type="evidence" value="ECO:0007669"/>
    <property type="project" value="TreeGrafter"/>
</dbReference>
<evidence type="ECO:0000256" key="6">
    <source>
        <dbReference type="ARBA" id="ARBA00023136"/>
    </source>
</evidence>
<dbReference type="EMBL" id="JAHWXH010000001">
    <property type="protein sequence ID" value="MDS0244971.1"/>
    <property type="molecule type" value="Genomic_DNA"/>
</dbReference>
<evidence type="ECO:0000256" key="8">
    <source>
        <dbReference type="SAM" id="MobiDB-lite"/>
    </source>
</evidence>
<dbReference type="Gene3D" id="1.10.287.70">
    <property type="match status" value="1"/>
</dbReference>
<dbReference type="InterPro" id="IPR027359">
    <property type="entry name" value="Volt_channel_dom_sf"/>
</dbReference>
<sequence>MTHAPTATDAAPRRGMTLERWHDITYWPLIVASLLFIVAYSWQVIADLQGTPYLIARLVMGITWLVFVVDYLVRLSIAKPRGVWFRHHIFDLLVVSVPALRPLRLLRALTLLHVLQRTAGTALRSRIAIYGIGAAAVLIWIAALAVLESERGAPGANIENFGDAVWWAFVTITTVGYGDFYPVTGWGRFVAVLLMIGGVAVVGVVTATLASWVLERAAQGHEDQEPATRAQFRIIAEKIDELRGAPPGSTPADDEGPVPDEPTPRTS</sequence>
<dbReference type="PRINTS" id="PR00169">
    <property type="entry name" value="KCHANNEL"/>
</dbReference>
<dbReference type="PANTHER" id="PTHR11537:SF254">
    <property type="entry name" value="POTASSIUM VOLTAGE-GATED CHANNEL PROTEIN SHAB"/>
    <property type="match status" value="1"/>
</dbReference>
<evidence type="ECO:0000313" key="12">
    <source>
        <dbReference type="Proteomes" id="UP001183582"/>
    </source>
</evidence>
<name>A0AAJ2HJB2_9MICO</name>
<feature type="transmembrane region" description="Helical" evidence="9">
    <location>
        <begin position="24"/>
        <end position="42"/>
    </location>
</feature>
<reference evidence="11 12" key="1">
    <citation type="submission" date="2021-06" db="EMBL/GenBank/DDBJ databases">
        <title>Genome-based taxonomic framework of Microbacterium strains isolated from marine environment, the description of four new species and reclassification of four preexisting species.</title>
        <authorList>
            <person name="Lee S.D."/>
            <person name="Kim S.-M."/>
            <person name="Byeon Y.-S."/>
            <person name="Yang H.L."/>
            <person name="Kim I.S."/>
        </authorList>
    </citation>
    <scope>NUCLEOTIDE SEQUENCE [LARGE SCALE GENOMIC DNA]</scope>
    <source>
        <strain evidence="11 12">KACC 20514</strain>
    </source>
</reference>
<evidence type="ECO:0000256" key="1">
    <source>
        <dbReference type="ARBA" id="ARBA00004141"/>
    </source>
</evidence>
<dbReference type="SUPFAM" id="SSF81324">
    <property type="entry name" value="Voltage-gated potassium channels"/>
    <property type="match status" value="1"/>
</dbReference>
<evidence type="ECO:0000256" key="2">
    <source>
        <dbReference type="ARBA" id="ARBA00022448"/>
    </source>
</evidence>
<dbReference type="GO" id="GO:0005249">
    <property type="term" value="F:voltage-gated potassium channel activity"/>
    <property type="evidence" value="ECO:0007669"/>
    <property type="project" value="InterPro"/>
</dbReference>
<dbReference type="RefSeq" id="WP_310890835.1">
    <property type="nucleotide sequence ID" value="NZ_BAAAGR010000001.1"/>
</dbReference>
<feature type="transmembrane region" description="Helical" evidence="9">
    <location>
        <begin position="189"/>
        <end position="214"/>
    </location>
</feature>
<dbReference type="Gene3D" id="1.20.5.110">
    <property type="match status" value="1"/>
</dbReference>
<evidence type="ECO:0000256" key="7">
    <source>
        <dbReference type="ARBA" id="ARBA00023303"/>
    </source>
</evidence>
<dbReference type="InterPro" id="IPR013099">
    <property type="entry name" value="K_chnl_dom"/>
</dbReference>
<keyword evidence="6 9" id="KW-0472">Membrane</keyword>
<dbReference type="PANTHER" id="PTHR11537">
    <property type="entry name" value="VOLTAGE-GATED POTASSIUM CHANNEL"/>
    <property type="match status" value="1"/>
</dbReference>
<comment type="caution">
    <text evidence="11">The sequence shown here is derived from an EMBL/GenBank/DDBJ whole genome shotgun (WGS) entry which is preliminary data.</text>
</comment>
<evidence type="ECO:0000256" key="5">
    <source>
        <dbReference type="ARBA" id="ARBA00023065"/>
    </source>
</evidence>
<evidence type="ECO:0000259" key="10">
    <source>
        <dbReference type="Pfam" id="PF07885"/>
    </source>
</evidence>
<evidence type="ECO:0000313" key="11">
    <source>
        <dbReference type="EMBL" id="MDS0244971.1"/>
    </source>
</evidence>
<dbReference type="Pfam" id="PF07885">
    <property type="entry name" value="Ion_trans_2"/>
    <property type="match status" value="1"/>
</dbReference>
<keyword evidence="3 9" id="KW-0812">Transmembrane</keyword>
<evidence type="ECO:0000256" key="4">
    <source>
        <dbReference type="ARBA" id="ARBA00022989"/>
    </source>
</evidence>
<feature type="domain" description="Potassium channel" evidence="10">
    <location>
        <begin position="138"/>
        <end position="213"/>
    </location>
</feature>
<dbReference type="Gene3D" id="1.20.120.350">
    <property type="entry name" value="Voltage-gated potassium channels. Chain C"/>
    <property type="match status" value="1"/>
</dbReference>